<dbReference type="EMBL" id="CAJNOJ010000233">
    <property type="protein sequence ID" value="CAF1319354.1"/>
    <property type="molecule type" value="Genomic_DNA"/>
</dbReference>
<name>A0A815F6J8_ADIRI</name>
<reference evidence="1" key="1">
    <citation type="submission" date="2021-02" db="EMBL/GenBank/DDBJ databases">
        <authorList>
            <person name="Nowell W R."/>
        </authorList>
    </citation>
    <scope>NUCLEOTIDE SEQUENCE</scope>
</reference>
<dbReference type="EMBL" id="CAJNOR010006449">
    <property type="protein sequence ID" value="CAF1595689.1"/>
    <property type="molecule type" value="Genomic_DNA"/>
</dbReference>
<dbReference type="AlphaFoldDB" id="A0A815F6J8"/>
<comment type="caution">
    <text evidence="1">The sequence shown here is derived from an EMBL/GenBank/DDBJ whole genome shotgun (WGS) entry which is preliminary data.</text>
</comment>
<keyword evidence="3" id="KW-1185">Reference proteome</keyword>
<gene>
    <name evidence="1" type="ORF">EDS130_LOCUS31577</name>
    <name evidence="2" type="ORF">XAT740_LOCUS47070</name>
</gene>
<organism evidence="1 4">
    <name type="scientific">Adineta ricciae</name>
    <name type="common">Rotifer</name>
    <dbReference type="NCBI Taxonomy" id="249248"/>
    <lineage>
        <taxon>Eukaryota</taxon>
        <taxon>Metazoa</taxon>
        <taxon>Spiralia</taxon>
        <taxon>Gnathifera</taxon>
        <taxon>Rotifera</taxon>
        <taxon>Eurotatoria</taxon>
        <taxon>Bdelloidea</taxon>
        <taxon>Adinetida</taxon>
        <taxon>Adinetidae</taxon>
        <taxon>Adineta</taxon>
    </lineage>
</organism>
<evidence type="ECO:0000313" key="2">
    <source>
        <dbReference type="EMBL" id="CAF1595689.1"/>
    </source>
</evidence>
<accession>A0A815F6J8</accession>
<proteinExistence type="predicted"/>
<protein>
    <submittedName>
        <fullName evidence="1">Uncharacterized protein</fullName>
    </submittedName>
</protein>
<sequence>MKLISIADSTICEEYLPRIVDRVTALHLSNGTDTSDQIEDVLNYYMPLQIDLLHNQQENIERELWKIPSTISLKLFVRDATFNGRSFLKQMPNLRDLTVKSIGTYAGALNSLLKNRLNDSEPYDTVQTDFSNINAPFRFSNVCHMCIDLPFHNHIWSITPTLDHLHSLRVSFHECNLEVKGQFQATFPWNYIEDTDEKYLSNECSNIKWQQ</sequence>
<evidence type="ECO:0000313" key="4">
    <source>
        <dbReference type="Proteomes" id="UP000663852"/>
    </source>
</evidence>
<dbReference type="Proteomes" id="UP000663828">
    <property type="component" value="Unassembled WGS sequence"/>
</dbReference>
<dbReference type="Proteomes" id="UP000663852">
    <property type="component" value="Unassembled WGS sequence"/>
</dbReference>
<evidence type="ECO:0000313" key="1">
    <source>
        <dbReference type="EMBL" id="CAF1319354.1"/>
    </source>
</evidence>
<evidence type="ECO:0000313" key="3">
    <source>
        <dbReference type="Proteomes" id="UP000663828"/>
    </source>
</evidence>